<proteinExistence type="predicted"/>
<evidence type="ECO:0008006" key="6">
    <source>
        <dbReference type="Google" id="ProtNLM"/>
    </source>
</evidence>
<sequence>MRGSPHIARCSPRGWTVFDTRTGRVAWDAGNTFEWLAVTHGLHNDGRADNKGSEPEGLAVATYQGKRYAFVASERSNFVAVYDLSDPVRPAFRQILATTNGPEGLLPIPSRGLFAVSSETDEADVNVRSSLTLFRLGTERPGFPGIVSTKDIGWGALGALSAVPGKKDRLYSVTDAAYSPTRILTIDTGRTPAEINRELTVTDASGAPAGYDAEGISARAQGGFWLGVEGATGAGNQLVRLDAAGRTVEVVALPADVASGLAKQGIEASPRSPAVPASTSGWRCSAS</sequence>
<evidence type="ECO:0000259" key="3">
    <source>
        <dbReference type="Pfam" id="PF22494"/>
    </source>
</evidence>
<evidence type="ECO:0000256" key="1">
    <source>
        <dbReference type="SAM" id="MobiDB-lite"/>
    </source>
</evidence>
<feature type="domain" description="Choice-of-anchor I" evidence="3">
    <location>
        <begin position="12"/>
        <end position="93"/>
    </location>
</feature>
<comment type="caution">
    <text evidence="4">The sequence shown here is derived from an EMBL/GenBank/DDBJ whole genome shotgun (WGS) entry which is preliminary data.</text>
</comment>
<dbReference type="RefSeq" id="WP_306834928.1">
    <property type="nucleotide sequence ID" value="NZ_JAUSRA010000001.1"/>
</dbReference>
<evidence type="ECO:0000313" key="4">
    <source>
        <dbReference type="EMBL" id="MDP9797532.1"/>
    </source>
</evidence>
<reference evidence="4 5" key="1">
    <citation type="submission" date="2023-07" db="EMBL/GenBank/DDBJ databases">
        <title>Sequencing the genomes of 1000 actinobacteria strains.</title>
        <authorList>
            <person name="Klenk H.-P."/>
        </authorList>
    </citation>
    <scope>NUCLEOTIDE SEQUENCE [LARGE SCALE GENOMIC DNA]</scope>
    <source>
        <strain evidence="4 5">DSM 44710</strain>
    </source>
</reference>
<evidence type="ECO:0000259" key="2">
    <source>
        <dbReference type="Pfam" id="PF13449"/>
    </source>
</evidence>
<feature type="domain" description="Phytase-like" evidence="2">
    <location>
        <begin position="153"/>
        <end position="268"/>
    </location>
</feature>
<dbReference type="SUPFAM" id="SSF50956">
    <property type="entry name" value="Thermostable phytase (3-phytase)"/>
    <property type="match status" value="1"/>
</dbReference>
<dbReference type="InterPro" id="IPR055188">
    <property type="entry name" value="Choice_anch_I"/>
</dbReference>
<feature type="compositionally biased region" description="Polar residues" evidence="1">
    <location>
        <begin position="277"/>
        <end position="287"/>
    </location>
</feature>
<dbReference type="EMBL" id="JAUSRA010000001">
    <property type="protein sequence ID" value="MDP9797532.1"/>
    <property type="molecule type" value="Genomic_DNA"/>
</dbReference>
<gene>
    <name evidence="4" type="ORF">J2S43_006044</name>
</gene>
<organism evidence="4 5">
    <name type="scientific">Catenuloplanes nepalensis</name>
    <dbReference type="NCBI Taxonomy" id="587533"/>
    <lineage>
        <taxon>Bacteria</taxon>
        <taxon>Bacillati</taxon>
        <taxon>Actinomycetota</taxon>
        <taxon>Actinomycetes</taxon>
        <taxon>Micromonosporales</taxon>
        <taxon>Micromonosporaceae</taxon>
        <taxon>Catenuloplanes</taxon>
    </lineage>
</organism>
<name>A0ABT9N1F1_9ACTN</name>
<keyword evidence="5" id="KW-1185">Reference proteome</keyword>
<protein>
    <recommendedName>
        <fullName evidence="6">Phytase-like domain-containing protein</fullName>
    </recommendedName>
</protein>
<dbReference type="PANTHER" id="PTHR46928">
    <property type="entry name" value="MESENCHYME-SPECIFIC CELL SURFACE GLYCOPROTEIN"/>
    <property type="match status" value="1"/>
</dbReference>
<dbReference type="InterPro" id="IPR027372">
    <property type="entry name" value="Phytase-like_dom"/>
</dbReference>
<feature type="region of interest" description="Disordered" evidence="1">
    <location>
        <begin position="264"/>
        <end position="287"/>
    </location>
</feature>
<dbReference type="InterPro" id="IPR052956">
    <property type="entry name" value="Mesenchyme-surface_protein"/>
</dbReference>
<evidence type="ECO:0000313" key="5">
    <source>
        <dbReference type="Proteomes" id="UP001240984"/>
    </source>
</evidence>
<dbReference type="Pfam" id="PF13449">
    <property type="entry name" value="Phytase-like"/>
    <property type="match status" value="1"/>
</dbReference>
<accession>A0ABT9N1F1</accession>
<dbReference type="Pfam" id="PF22494">
    <property type="entry name" value="choice_anch_I"/>
    <property type="match status" value="1"/>
</dbReference>
<dbReference type="Proteomes" id="UP001240984">
    <property type="component" value="Unassembled WGS sequence"/>
</dbReference>
<dbReference type="PANTHER" id="PTHR46928:SF1">
    <property type="entry name" value="MESENCHYME-SPECIFIC CELL SURFACE GLYCOPROTEIN"/>
    <property type="match status" value="1"/>
</dbReference>